<evidence type="ECO:0000313" key="1">
    <source>
        <dbReference type="EnsemblMetazoa" id="PPA37458.1"/>
    </source>
</evidence>
<accession>A0A8R1YSN6</accession>
<accession>A0A2A6BTV4</accession>
<name>A0A2A6BTV4_PRIPA</name>
<gene>
    <name evidence="1" type="primary">WBGene00275827</name>
</gene>
<organism evidence="1 2">
    <name type="scientific">Pristionchus pacificus</name>
    <name type="common">Parasitic nematode worm</name>
    <dbReference type="NCBI Taxonomy" id="54126"/>
    <lineage>
        <taxon>Eukaryota</taxon>
        <taxon>Metazoa</taxon>
        <taxon>Ecdysozoa</taxon>
        <taxon>Nematoda</taxon>
        <taxon>Chromadorea</taxon>
        <taxon>Rhabditida</taxon>
        <taxon>Rhabditina</taxon>
        <taxon>Diplogasteromorpha</taxon>
        <taxon>Diplogasteroidea</taxon>
        <taxon>Neodiplogasteridae</taxon>
        <taxon>Pristionchus</taxon>
    </lineage>
</organism>
<sequence>MSGKVLASSELPRRSSFSPHSSVIHDEQLALLDLAATSRNRSNNQEWWKEADSTPNMCAQRISGL</sequence>
<keyword evidence="2" id="KW-1185">Reference proteome</keyword>
<protein>
    <submittedName>
        <fullName evidence="1">Uncharacterized protein</fullName>
    </submittedName>
</protein>
<dbReference type="Proteomes" id="UP000005239">
    <property type="component" value="Unassembled WGS sequence"/>
</dbReference>
<evidence type="ECO:0000313" key="2">
    <source>
        <dbReference type="Proteomes" id="UP000005239"/>
    </source>
</evidence>
<dbReference type="AlphaFoldDB" id="A0A2A6BTV4"/>
<reference evidence="2" key="1">
    <citation type="journal article" date="2008" name="Nat. Genet.">
        <title>The Pristionchus pacificus genome provides a unique perspective on nematode lifestyle and parasitism.</title>
        <authorList>
            <person name="Dieterich C."/>
            <person name="Clifton S.W."/>
            <person name="Schuster L.N."/>
            <person name="Chinwalla A."/>
            <person name="Delehaunty K."/>
            <person name="Dinkelacker I."/>
            <person name="Fulton L."/>
            <person name="Fulton R."/>
            <person name="Godfrey J."/>
            <person name="Minx P."/>
            <person name="Mitreva M."/>
            <person name="Roeseler W."/>
            <person name="Tian H."/>
            <person name="Witte H."/>
            <person name="Yang S.P."/>
            <person name="Wilson R.K."/>
            <person name="Sommer R.J."/>
        </authorList>
    </citation>
    <scope>NUCLEOTIDE SEQUENCE [LARGE SCALE GENOMIC DNA]</scope>
    <source>
        <strain evidence="2">PS312</strain>
    </source>
</reference>
<dbReference type="EnsemblMetazoa" id="PPA37458.1">
    <property type="protein sequence ID" value="PPA37458.1"/>
    <property type="gene ID" value="WBGene00275827"/>
</dbReference>
<proteinExistence type="predicted"/>
<reference evidence="1" key="2">
    <citation type="submission" date="2022-06" db="UniProtKB">
        <authorList>
            <consortium name="EnsemblMetazoa"/>
        </authorList>
    </citation>
    <scope>IDENTIFICATION</scope>
    <source>
        <strain evidence="1">PS312</strain>
    </source>
</reference>